<dbReference type="RefSeq" id="WP_149839218.1">
    <property type="nucleotide sequence ID" value="NZ_VUOC01000003.1"/>
</dbReference>
<reference evidence="2 3" key="1">
    <citation type="submission" date="2019-09" db="EMBL/GenBank/DDBJ databases">
        <title>Chitinophaga ginsengihumi sp. nov., isolated from soil of ginseng rhizosphere.</title>
        <authorList>
            <person name="Lee J."/>
        </authorList>
    </citation>
    <scope>NUCLEOTIDE SEQUENCE [LARGE SCALE GENOMIC DNA]</scope>
    <source>
        <strain evidence="2 3">BN140078</strain>
    </source>
</reference>
<dbReference type="AlphaFoldDB" id="A0A5B2VR75"/>
<gene>
    <name evidence="2" type="ORF">F0L74_17710</name>
</gene>
<name>A0A5B2VR75_9BACT</name>
<keyword evidence="1" id="KW-0732">Signal</keyword>
<comment type="caution">
    <text evidence="2">The sequence shown here is derived from an EMBL/GenBank/DDBJ whole genome shotgun (WGS) entry which is preliminary data.</text>
</comment>
<sequence length="251" mass="27274">MKTQSLLTLAAIFAALLFSCSKDNDPAPPKLQKMSVTNATADADPTGGANSTCFSTYSNTVRNPPSGYIPGTAEADLNTCLETNWDISQGAPGPRQVPPAPPIVLTPAPPSLPPINTTPPPVDDNLAYLKFFNVQGYGFDLFSRTLDEARQLFDRYCQIVCAAITENINWSNPNYVDKSVASVIYATNHPEVFQSAEDKDMFLRFLGLVFAKDTFLISLWGSPDTGGIINLASGKCVNLWGRIPPFPFHPR</sequence>
<feature type="chain" id="PRO_5022703277" evidence="1">
    <location>
        <begin position="24"/>
        <end position="251"/>
    </location>
</feature>
<proteinExistence type="predicted"/>
<dbReference type="PROSITE" id="PS51257">
    <property type="entry name" value="PROKAR_LIPOPROTEIN"/>
    <property type="match status" value="1"/>
</dbReference>
<feature type="signal peptide" evidence="1">
    <location>
        <begin position="1"/>
        <end position="23"/>
    </location>
</feature>
<evidence type="ECO:0000313" key="2">
    <source>
        <dbReference type="EMBL" id="KAA2241711.1"/>
    </source>
</evidence>
<dbReference type="EMBL" id="VUOC01000003">
    <property type="protein sequence ID" value="KAA2241711.1"/>
    <property type="molecule type" value="Genomic_DNA"/>
</dbReference>
<organism evidence="2 3">
    <name type="scientific">Chitinophaga agrisoli</name>
    <dbReference type="NCBI Taxonomy" id="2607653"/>
    <lineage>
        <taxon>Bacteria</taxon>
        <taxon>Pseudomonadati</taxon>
        <taxon>Bacteroidota</taxon>
        <taxon>Chitinophagia</taxon>
        <taxon>Chitinophagales</taxon>
        <taxon>Chitinophagaceae</taxon>
        <taxon>Chitinophaga</taxon>
    </lineage>
</organism>
<evidence type="ECO:0000256" key="1">
    <source>
        <dbReference type="SAM" id="SignalP"/>
    </source>
</evidence>
<accession>A0A5B2VR75</accession>
<evidence type="ECO:0000313" key="3">
    <source>
        <dbReference type="Proteomes" id="UP000324611"/>
    </source>
</evidence>
<reference evidence="2 3" key="2">
    <citation type="submission" date="2019-09" db="EMBL/GenBank/DDBJ databases">
        <authorList>
            <person name="Jin C."/>
        </authorList>
    </citation>
    <scope>NUCLEOTIDE SEQUENCE [LARGE SCALE GENOMIC DNA]</scope>
    <source>
        <strain evidence="2 3">BN140078</strain>
    </source>
</reference>
<keyword evidence="3" id="KW-1185">Reference proteome</keyword>
<dbReference type="Proteomes" id="UP000324611">
    <property type="component" value="Unassembled WGS sequence"/>
</dbReference>
<protein>
    <submittedName>
        <fullName evidence="2">Uncharacterized protein</fullName>
    </submittedName>
</protein>